<dbReference type="InterPro" id="IPR016147">
    <property type="entry name" value="Pili_assmbl_chaperone_N"/>
</dbReference>
<feature type="domain" description="Pili assembly chaperone N-terminal" evidence="1">
    <location>
        <begin position="30"/>
        <end position="149"/>
    </location>
</feature>
<dbReference type="Gene3D" id="2.60.40.10">
    <property type="entry name" value="Immunoglobulins"/>
    <property type="match status" value="1"/>
</dbReference>
<dbReference type="RefSeq" id="WP_161075356.1">
    <property type="nucleotide sequence ID" value="NZ_WWCU01000054.1"/>
</dbReference>
<dbReference type="Proteomes" id="UP000450676">
    <property type="component" value="Unassembled WGS sequence"/>
</dbReference>
<dbReference type="InterPro" id="IPR013783">
    <property type="entry name" value="Ig-like_fold"/>
</dbReference>
<dbReference type="PANTHER" id="PTHR30251:SF4">
    <property type="entry name" value="SLR1668 PROTEIN"/>
    <property type="match status" value="1"/>
</dbReference>
<keyword evidence="3" id="KW-1185">Reference proteome</keyword>
<dbReference type="EMBL" id="WWCU01000054">
    <property type="protein sequence ID" value="MYN11084.1"/>
    <property type="molecule type" value="Genomic_DNA"/>
</dbReference>
<dbReference type="PANTHER" id="PTHR30251">
    <property type="entry name" value="PILUS ASSEMBLY CHAPERONE"/>
    <property type="match status" value="1"/>
</dbReference>
<dbReference type="AlphaFoldDB" id="A0A7X4HH27"/>
<dbReference type="GO" id="GO:0030288">
    <property type="term" value="C:outer membrane-bounded periplasmic space"/>
    <property type="evidence" value="ECO:0007669"/>
    <property type="project" value="InterPro"/>
</dbReference>
<name>A0A7X4HH27_9BURK</name>
<dbReference type="GO" id="GO:0071555">
    <property type="term" value="P:cell wall organization"/>
    <property type="evidence" value="ECO:0007669"/>
    <property type="project" value="InterPro"/>
</dbReference>
<dbReference type="InterPro" id="IPR008962">
    <property type="entry name" value="PapD-like_sf"/>
</dbReference>
<comment type="caution">
    <text evidence="2">The sequence shown here is derived from an EMBL/GenBank/DDBJ whole genome shotgun (WGS) entry which is preliminary data.</text>
</comment>
<sequence length="249" mass="26422">MPDWHAPLLTLGALGAALGAVLPTATAANLQISPVMIHFQAGQGASGITLQNLGQQPVYGQVRVFLWDQQNGEDVLTPTQDVVASPPIIQVGAESSQTIRLVRRGAAQPGEQSYRVLIDEIPSAGTGGANSGVDFRLRYSVPVFMAPATPAAPQLSWQFYREGGKPDGDWMLKLSNTGQLHAQLGATTVSNTAGREYALSQGLMGYALAGRVRIWRLQVAKDAQLGGELSIRSQVNAQPVMVRSAAQEP</sequence>
<gene>
    <name evidence="2" type="ORF">GTP77_27575</name>
</gene>
<reference evidence="2 3" key="1">
    <citation type="submission" date="2019-12" db="EMBL/GenBank/DDBJ databases">
        <title>Novel species isolated from a subtropical stream in China.</title>
        <authorList>
            <person name="Lu H."/>
        </authorList>
    </citation>
    <scope>NUCLEOTIDE SEQUENCE [LARGE SCALE GENOMIC DNA]</scope>
    <source>
        <strain evidence="2 3">FT127W</strain>
    </source>
</reference>
<protein>
    <submittedName>
        <fullName evidence="2">Fimbria/pilus periplasmic chaperone</fullName>
    </submittedName>
</protein>
<accession>A0A7X4HH27</accession>
<dbReference type="InterPro" id="IPR050643">
    <property type="entry name" value="Periplasmic_pilus_chap"/>
</dbReference>
<evidence type="ECO:0000259" key="1">
    <source>
        <dbReference type="Pfam" id="PF00345"/>
    </source>
</evidence>
<evidence type="ECO:0000313" key="2">
    <source>
        <dbReference type="EMBL" id="MYN11084.1"/>
    </source>
</evidence>
<organism evidence="2 3">
    <name type="scientific">Pseudoduganella aquatica</name>
    <dbReference type="NCBI Taxonomy" id="2660641"/>
    <lineage>
        <taxon>Bacteria</taxon>
        <taxon>Pseudomonadati</taxon>
        <taxon>Pseudomonadota</taxon>
        <taxon>Betaproteobacteria</taxon>
        <taxon>Burkholderiales</taxon>
        <taxon>Oxalobacteraceae</taxon>
        <taxon>Telluria group</taxon>
        <taxon>Pseudoduganella</taxon>
    </lineage>
</organism>
<evidence type="ECO:0000313" key="3">
    <source>
        <dbReference type="Proteomes" id="UP000450676"/>
    </source>
</evidence>
<dbReference type="SUPFAM" id="SSF49354">
    <property type="entry name" value="PapD-like"/>
    <property type="match status" value="1"/>
</dbReference>
<dbReference type="Pfam" id="PF00345">
    <property type="entry name" value="PapD_N"/>
    <property type="match status" value="1"/>
</dbReference>
<proteinExistence type="predicted"/>